<dbReference type="AlphaFoldDB" id="A0A0K0Y3W4"/>
<dbReference type="NCBIfam" id="NF041384">
    <property type="entry name" value="YHS_seleno_dom"/>
    <property type="match status" value="1"/>
</dbReference>
<proteinExistence type="predicted"/>
<dbReference type="OrthoDB" id="344729at2"/>
<dbReference type="KEGG" id="otm:OSB_10630"/>
<keyword evidence="2" id="KW-1185">Reference proteome</keyword>
<dbReference type="InterPro" id="IPR006311">
    <property type="entry name" value="TAT_signal"/>
</dbReference>
<organism evidence="1 2">
    <name type="scientific">Octadecabacter temperatus</name>
    <dbReference type="NCBI Taxonomy" id="1458307"/>
    <lineage>
        <taxon>Bacteria</taxon>
        <taxon>Pseudomonadati</taxon>
        <taxon>Pseudomonadota</taxon>
        <taxon>Alphaproteobacteria</taxon>
        <taxon>Rhodobacterales</taxon>
        <taxon>Roseobacteraceae</taxon>
        <taxon>Octadecabacter</taxon>
    </lineage>
</organism>
<dbReference type="Proteomes" id="UP000067444">
    <property type="component" value="Chromosome"/>
</dbReference>
<dbReference type="PROSITE" id="PS51318">
    <property type="entry name" value="TAT"/>
    <property type="match status" value="1"/>
</dbReference>
<evidence type="ECO:0000313" key="2">
    <source>
        <dbReference type="Proteomes" id="UP000067444"/>
    </source>
</evidence>
<dbReference type="RefSeq" id="WP_049836059.1">
    <property type="nucleotide sequence ID" value="NZ_CP012160.1"/>
</dbReference>
<dbReference type="EMBL" id="CP012160">
    <property type="protein sequence ID" value="AKS45620.1"/>
    <property type="molecule type" value="Genomic_DNA"/>
</dbReference>
<reference evidence="1 2" key="1">
    <citation type="journal article" date="2015" name="Genome Announc.">
        <title>Closed Genome Sequence of Octadecabacter temperatus SB1, the First Mesophilic Species of the Genus Octadecabacter.</title>
        <authorList>
            <person name="Voget S."/>
            <person name="Billerbeck S."/>
            <person name="Simon M."/>
            <person name="Daniel R."/>
        </authorList>
    </citation>
    <scope>NUCLEOTIDE SEQUENCE [LARGE SCALE GENOMIC DNA]</scope>
    <source>
        <strain evidence="1 2">SB1</strain>
    </source>
</reference>
<protein>
    <submittedName>
        <fullName evidence="1">Uncharacterized protein</fullName>
    </submittedName>
</protein>
<evidence type="ECO:0000313" key="1">
    <source>
        <dbReference type="EMBL" id="AKS45620.1"/>
    </source>
</evidence>
<name>A0A0K0Y3W4_9RHOB</name>
<gene>
    <name evidence="1" type="ORF">OSB_10630</name>
</gene>
<accession>A0A0K0Y3W4</accession>
<dbReference type="STRING" id="1458307.OSB_10630"/>
<sequence>MLTRRMLLSAAAAAPAAAFFAHPAKAAEPYIFSEDGIAIRGADPVAFFTEGAPVIGSPDHALMWEGATWHFASVENMEMFMADPRAYAPQYGGYCAFALSKGSLASSVPEAWTVHDGKLYLNYSVNVRQVWSEDIPGNIALADAQWPTILG</sequence>